<reference evidence="1 2" key="1">
    <citation type="submission" date="2018-10" db="EMBL/GenBank/DDBJ databases">
        <title>Genome sequencing of Mucilaginibacter sp. HYN0043.</title>
        <authorList>
            <person name="Kim M."/>
            <person name="Yi H."/>
        </authorList>
    </citation>
    <scope>NUCLEOTIDE SEQUENCE [LARGE SCALE GENOMIC DNA]</scope>
    <source>
        <strain evidence="1 2">HYN0043</strain>
    </source>
</reference>
<keyword evidence="2" id="KW-1185">Reference proteome</keyword>
<gene>
    <name evidence="1" type="ORF">HYN43_002470</name>
</gene>
<dbReference type="KEGG" id="muh:HYN43_002470"/>
<proteinExistence type="predicted"/>
<evidence type="ECO:0000313" key="2">
    <source>
        <dbReference type="Proteomes" id="UP000270046"/>
    </source>
</evidence>
<organism evidence="1 2">
    <name type="scientific">Mucilaginibacter celer</name>
    <dbReference type="NCBI Taxonomy" id="2305508"/>
    <lineage>
        <taxon>Bacteria</taxon>
        <taxon>Pseudomonadati</taxon>
        <taxon>Bacteroidota</taxon>
        <taxon>Sphingobacteriia</taxon>
        <taxon>Sphingobacteriales</taxon>
        <taxon>Sphingobacteriaceae</taxon>
        <taxon>Mucilaginibacter</taxon>
    </lineage>
</organism>
<dbReference type="AlphaFoldDB" id="A0A494VHL4"/>
<accession>A0A494VHL4</accession>
<protein>
    <submittedName>
        <fullName evidence="1">Uncharacterized protein</fullName>
    </submittedName>
</protein>
<evidence type="ECO:0000313" key="1">
    <source>
        <dbReference type="EMBL" id="AYL94227.1"/>
    </source>
</evidence>
<dbReference type="Proteomes" id="UP000270046">
    <property type="component" value="Chromosome"/>
</dbReference>
<dbReference type="EMBL" id="CP032869">
    <property type="protein sequence ID" value="AYL94227.1"/>
    <property type="molecule type" value="Genomic_DNA"/>
</dbReference>
<name>A0A494VHL4_9SPHI</name>
<sequence>MDILMAVGQFIVNLIDQQNFKVGYNHGGIRERRNYIQPIAETKIFGVTVLMKINDHLRQQAVLIFVTYFFISTFF</sequence>